<dbReference type="InterPro" id="IPR050188">
    <property type="entry name" value="RluA_PseudoU_synthase"/>
</dbReference>
<dbReference type="EMBL" id="JADXDR010000016">
    <property type="protein sequence ID" value="KAI7845527.1"/>
    <property type="molecule type" value="Genomic_DNA"/>
</dbReference>
<accession>A0AAD5H9P7</accession>
<comment type="caution">
    <text evidence="4">The sequence shown here is derived from an EMBL/GenBank/DDBJ whole genome shotgun (WGS) entry which is preliminary data.</text>
</comment>
<dbReference type="Proteomes" id="UP001205105">
    <property type="component" value="Unassembled WGS sequence"/>
</dbReference>
<organism evidence="4 5">
    <name type="scientific">Chlorella ohadii</name>
    <dbReference type="NCBI Taxonomy" id="2649997"/>
    <lineage>
        <taxon>Eukaryota</taxon>
        <taxon>Viridiplantae</taxon>
        <taxon>Chlorophyta</taxon>
        <taxon>core chlorophytes</taxon>
        <taxon>Trebouxiophyceae</taxon>
        <taxon>Chlorellales</taxon>
        <taxon>Chlorellaceae</taxon>
        <taxon>Chlorella clade</taxon>
        <taxon>Chlorella</taxon>
    </lineage>
</organism>
<reference evidence="4" key="1">
    <citation type="submission" date="2020-11" db="EMBL/GenBank/DDBJ databases">
        <title>Chlorella ohadii genome sequencing and assembly.</title>
        <authorList>
            <person name="Murik O."/>
            <person name="Treves H."/>
            <person name="Kedem I."/>
            <person name="Shotland Y."/>
            <person name="Kaplan A."/>
        </authorList>
    </citation>
    <scope>NUCLEOTIDE SEQUENCE</scope>
    <source>
        <strain evidence="4">1</strain>
    </source>
</reference>
<dbReference type="InterPro" id="IPR006224">
    <property type="entry name" value="PsdUridine_synth_RluA-like_CS"/>
</dbReference>
<dbReference type="Pfam" id="PF00849">
    <property type="entry name" value="PseudoU_synth_2"/>
    <property type="match status" value="1"/>
</dbReference>
<keyword evidence="5" id="KW-1185">Reference proteome</keyword>
<protein>
    <recommendedName>
        <fullName evidence="3">Pseudouridine synthase RsuA/RluA-like domain-containing protein</fullName>
    </recommendedName>
</protein>
<evidence type="ECO:0000256" key="1">
    <source>
        <dbReference type="ARBA" id="ARBA00000073"/>
    </source>
</evidence>
<dbReference type="SUPFAM" id="SSF55120">
    <property type="entry name" value="Pseudouridine synthase"/>
    <property type="match status" value="1"/>
</dbReference>
<sequence length="256" mass="27855">MIVASEQPVRLLRQQAGCLVVHKPPGVPFHAAEGQLGLMQLVRRQQGHPHLPYEGPLWPVHRLDKLTSGALVLATSREAAGELVAQFRGRGVHKYYVALSERKPAKKMGSIRGRRGSWMLSRGTQNPSITRFTSAAVAGCDGRPLRAFLLKPVTGRTHQLRVAMKSLGAPVLGDERYAAADAAAQADRGYLHCAAMRFSLGGQAVQVVCPPAHGREFVTEAFQEQFAAWLPPSLENELGPWFADTKLLRSELGIGS</sequence>
<evidence type="ECO:0000259" key="3">
    <source>
        <dbReference type="Pfam" id="PF00849"/>
    </source>
</evidence>
<dbReference type="PROSITE" id="PS01129">
    <property type="entry name" value="PSI_RLU"/>
    <property type="match status" value="1"/>
</dbReference>
<dbReference type="GO" id="GO:0000455">
    <property type="term" value="P:enzyme-directed rRNA pseudouridine synthesis"/>
    <property type="evidence" value="ECO:0007669"/>
    <property type="project" value="TreeGrafter"/>
</dbReference>
<dbReference type="PANTHER" id="PTHR21600">
    <property type="entry name" value="MITOCHONDRIAL RNA PSEUDOURIDINE SYNTHASE"/>
    <property type="match status" value="1"/>
</dbReference>
<gene>
    <name evidence="4" type="ORF">COHA_000950</name>
</gene>
<dbReference type="InterPro" id="IPR020103">
    <property type="entry name" value="PsdUridine_synth_cat_dom_sf"/>
</dbReference>
<evidence type="ECO:0000313" key="4">
    <source>
        <dbReference type="EMBL" id="KAI7845527.1"/>
    </source>
</evidence>
<evidence type="ECO:0000256" key="2">
    <source>
        <dbReference type="ARBA" id="ARBA00010876"/>
    </source>
</evidence>
<dbReference type="Gene3D" id="3.30.2350.10">
    <property type="entry name" value="Pseudouridine synthase"/>
    <property type="match status" value="1"/>
</dbReference>
<dbReference type="AlphaFoldDB" id="A0AAD5H9P7"/>
<dbReference type="GO" id="GO:0009982">
    <property type="term" value="F:pseudouridine synthase activity"/>
    <property type="evidence" value="ECO:0007669"/>
    <property type="project" value="InterPro"/>
</dbReference>
<comment type="catalytic activity">
    <reaction evidence="1">
        <text>a uridine in RNA = a pseudouridine in RNA</text>
        <dbReference type="Rhea" id="RHEA:48348"/>
        <dbReference type="Rhea" id="RHEA-COMP:12068"/>
        <dbReference type="Rhea" id="RHEA-COMP:12069"/>
        <dbReference type="ChEBI" id="CHEBI:65314"/>
        <dbReference type="ChEBI" id="CHEBI:65315"/>
    </reaction>
</comment>
<dbReference type="CDD" id="cd02869">
    <property type="entry name" value="PseudoU_synth_RluA_like"/>
    <property type="match status" value="1"/>
</dbReference>
<dbReference type="PANTHER" id="PTHR21600:SF87">
    <property type="entry name" value="RNA PSEUDOURIDYLATE SYNTHASE DOMAIN-CONTAINING PROTEIN 1"/>
    <property type="match status" value="1"/>
</dbReference>
<dbReference type="InterPro" id="IPR006145">
    <property type="entry name" value="PsdUridine_synth_RsuA/RluA"/>
</dbReference>
<feature type="domain" description="Pseudouridine synthase RsuA/RluA-like" evidence="3">
    <location>
        <begin position="19"/>
        <end position="165"/>
    </location>
</feature>
<dbReference type="GO" id="GO:0003723">
    <property type="term" value="F:RNA binding"/>
    <property type="evidence" value="ECO:0007669"/>
    <property type="project" value="InterPro"/>
</dbReference>
<comment type="similarity">
    <text evidence="2">Belongs to the pseudouridine synthase RluA family.</text>
</comment>
<proteinExistence type="inferred from homology"/>
<name>A0AAD5H9P7_9CHLO</name>
<evidence type="ECO:0000313" key="5">
    <source>
        <dbReference type="Proteomes" id="UP001205105"/>
    </source>
</evidence>